<proteinExistence type="predicted"/>
<dbReference type="OMA" id="KEPMIAT"/>
<keyword evidence="1" id="KW-0732">Signal</keyword>
<dbReference type="GO" id="GO:0015035">
    <property type="term" value="F:protein-disulfide reductase activity"/>
    <property type="evidence" value="ECO:0007669"/>
    <property type="project" value="TreeGrafter"/>
</dbReference>
<feature type="signal peptide" evidence="1">
    <location>
        <begin position="1"/>
        <end position="17"/>
    </location>
</feature>
<dbReference type="Proteomes" id="UP000751190">
    <property type="component" value="Unassembled WGS sequence"/>
</dbReference>
<dbReference type="Pfam" id="PF00085">
    <property type="entry name" value="Thioredoxin"/>
    <property type="match status" value="1"/>
</dbReference>
<accession>A0A8J5XUT3</accession>
<evidence type="ECO:0000256" key="1">
    <source>
        <dbReference type="SAM" id="SignalP"/>
    </source>
</evidence>
<dbReference type="PANTHER" id="PTHR45815:SF3">
    <property type="entry name" value="PROTEIN DISULFIDE-ISOMERASE A6"/>
    <property type="match status" value="1"/>
</dbReference>
<dbReference type="GO" id="GO:0034976">
    <property type="term" value="P:response to endoplasmic reticulum stress"/>
    <property type="evidence" value="ECO:0007669"/>
    <property type="project" value="TreeGrafter"/>
</dbReference>
<dbReference type="SUPFAM" id="SSF52833">
    <property type="entry name" value="Thioredoxin-like"/>
    <property type="match status" value="2"/>
</dbReference>
<dbReference type="InterPro" id="IPR017937">
    <property type="entry name" value="Thioredoxin_CS"/>
</dbReference>
<dbReference type="OrthoDB" id="10264505at2759"/>
<sequence>MLSLFVVPLAAAQPLYGADSPIIPLDKKAWTEMQSDFAHVWVVEYYADWCGHCKAFAPKYEKAAAGLAGLVKFGGVNADSAKGVMRDVGVTSYPTIKVYLPELSTNPYTGKRGKVALNYEGARTAKALAEFVSAQVPTLVVPVPDGVALRAFALTGAAHLDGAPDAAHAKRALLLSAKSETALLAKALALRLRGRLALGEAQAQRLGADGADGATELVRRFGVRALPALVLIPAARAADGASDESDGGAAELYEGELKYAPLWDFLERAAGPDPAPAARDEPAARAARALSEVVTGVDDALYEAEIASDKGAWVLAFERGSTTAGADDGVEPARVPALARLAAQLRGQAAVGLVNASETAGAAFAERMGVREFPALRVLPYGEAGKAPGAALASADAAAARKAAGESLPASAVRTIADTEVDTLLQTALQQGEVLATCVLFTEKASPPPLFRALALHFERAFAFAMVPGASPAALARFQLSKLPSLLCLWAEGAPAADGQLTMQGAKYDDDAGPLAFAPLGMFLANLAEQRGGPGWADKRAPAREGDAPGRGAFGGGGGDAAPAVRELTAANFAALCGDGAAVGLCAIALLDGDRAAQLTAPREAQLRTLAGLALRRRGDPSVGLFWLDATCYDELPPAFDVSDADLPTMVVFSPAKQRFAKLHGTFTVEGMARFLTGVVSGRVSTQSLGALPHLDAARDCETTLRGAAKAAMLAGDEADDTDDTVAEILAEEAERRRALEAELEAAGVAAAGVAAAAGAGKRGEGAAGAAGSAAGGGERSAELRRLEAELEECGMHDLLCSARRDKQLAAIEKRRALDERLAEIAAKNKAKKRKKRKGAGAN</sequence>
<name>A0A8J5XUT3_DIALT</name>
<feature type="domain" description="Thioredoxin" evidence="2">
    <location>
        <begin position="14"/>
        <end position="137"/>
    </location>
</feature>
<dbReference type="InterPro" id="IPR013766">
    <property type="entry name" value="Thioredoxin_domain"/>
</dbReference>
<dbReference type="GO" id="GO:0005788">
    <property type="term" value="C:endoplasmic reticulum lumen"/>
    <property type="evidence" value="ECO:0007669"/>
    <property type="project" value="TreeGrafter"/>
</dbReference>
<dbReference type="PROSITE" id="PS00194">
    <property type="entry name" value="THIOREDOXIN_1"/>
    <property type="match status" value="1"/>
</dbReference>
<dbReference type="InterPro" id="IPR036249">
    <property type="entry name" value="Thioredoxin-like_sf"/>
</dbReference>
<comment type="caution">
    <text evidence="3">The sequence shown here is derived from an EMBL/GenBank/DDBJ whole genome shotgun (WGS) entry which is preliminary data.</text>
</comment>
<dbReference type="Gene3D" id="3.40.30.10">
    <property type="entry name" value="Glutaredoxin"/>
    <property type="match status" value="2"/>
</dbReference>
<dbReference type="PROSITE" id="PS51352">
    <property type="entry name" value="THIOREDOXIN_2"/>
    <property type="match status" value="1"/>
</dbReference>
<gene>
    <name evidence="3" type="ORF">KFE25_008303</name>
</gene>
<evidence type="ECO:0000313" key="4">
    <source>
        <dbReference type="Proteomes" id="UP000751190"/>
    </source>
</evidence>
<dbReference type="PANTHER" id="PTHR45815">
    <property type="entry name" value="PROTEIN DISULFIDE-ISOMERASE A6"/>
    <property type="match status" value="1"/>
</dbReference>
<feature type="chain" id="PRO_5035203584" description="Thioredoxin domain-containing protein" evidence="1">
    <location>
        <begin position="18"/>
        <end position="843"/>
    </location>
</feature>
<evidence type="ECO:0000259" key="2">
    <source>
        <dbReference type="PROSITE" id="PS51352"/>
    </source>
</evidence>
<keyword evidence="4" id="KW-1185">Reference proteome</keyword>
<reference evidence="3" key="1">
    <citation type="submission" date="2021-05" db="EMBL/GenBank/DDBJ databases">
        <title>The genome of the haptophyte Pavlova lutheri (Diacronema luteri, Pavlovales) - a model for lipid biosynthesis in eukaryotic algae.</title>
        <authorList>
            <person name="Hulatt C.J."/>
            <person name="Posewitz M.C."/>
        </authorList>
    </citation>
    <scope>NUCLEOTIDE SEQUENCE</scope>
    <source>
        <strain evidence="3">NIVA-4/92</strain>
    </source>
</reference>
<organism evidence="3 4">
    <name type="scientific">Diacronema lutheri</name>
    <name type="common">Unicellular marine alga</name>
    <name type="synonym">Monochrysis lutheri</name>
    <dbReference type="NCBI Taxonomy" id="2081491"/>
    <lineage>
        <taxon>Eukaryota</taxon>
        <taxon>Haptista</taxon>
        <taxon>Haptophyta</taxon>
        <taxon>Pavlovophyceae</taxon>
        <taxon>Pavlovales</taxon>
        <taxon>Pavlovaceae</taxon>
        <taxon>Diacronema</taxon>
    </lineage>
</organism>
<dbReference type="CDD" id="cd02961">
    <property type="entry name" value="PDI_a_family"/>
    <property type="match status" value="1"/>
</dbReference>
<protein>
    <recommendedName>
        <fullName evidence="2">Thioredoxin domain-containing protein</fullName>
    </recommendedName>
</protein>
<dbReference type="AlphaFoldDB" id="A0A8J5XUT3"/>
<evidence type="ECO:0000313" key="3">
    <source>
        <dbReference type="EMBL" id="KAG8466924.1"/>
    </source>
</evidence>
<dbReference type="EMBL" id="JAGTXO010000007">
    <property type="protein sequence ID" value="KAG8466924.1"/>
    <property type="molecule type" value="Genomic_DNA"/>
</dbReference>